<feature type="domain" description="DUF6894" evidence="1">
    <location>
        <begin position="3"/>
        <end position="63"/>
    </location>
</feature>
<dbReference type="Pfam" id="PF21834">
    <property type="entry name" value="DUF6894"/>
    <property type="match status" value="1"/>
</dbReference>
<organism evidence="2 3">
    <name type="scientific">Pararoseomonas baculiformis</name>
    <dbReference type="NCBI Taxonomy" id="2820812"/>
    <lineage>
        <taxon>Bacteria</taxon>
        <taxon>Pseudomonadati</taxon>
        <taxon>Pseudomonadota</taxon>
        <taxon>Alphaproteobacteria</taxon>
        <taxon>Acetobacterales</taxon>
        <taxon>Acetobacteraceae</taxon>
        <taxon>Pararoseomonas</taxon>
    </lineage>
</organism>
<gene>
    <name evidence="2" type="ORF">J8J14_13510</name>
</gene>
<sequence length="85" mass="9228">MPRYVFHVFGGQPPLDDEGHDLPSDDVTRIEAVRMAGEMQKEQPSTLLNVGGLVADVPDERGVCRLVLDMRAIEGITLEPADAAV</sequence>
<evidence type="ECO:0000313" key="2">
    <source>
        <dbReference type="EMBL" id="MBP0445792.1"/>
    </source>
</evidence>
<accession>A0ABS4AFH2</accession>
<keyword evidence="3" id="KW-1185">Reference proteome</keyword>
<reference evidence="2 3" key="1">
    <citation type="submission" date="2021-03" db="EMBL/GenBank/DDBJ databases">
        <authorList>
            <person name="So Y."/>
        </authorList>
    </citation>
    <scope>NUCLEOTIDE SEQUENCE [LARGE SCALE GENOMIC DNA]</scope>
    <source>
        <strain evidence="2 3">SSH11</strain>
    </source>
</reference>
<proteinExistence type="predicted"/>
<dbReference type="Proteomes" id="UP000681594">
    <property type="component" value="Unassembled WGS sequence"/>
</dbReference>
<protein>
    <recommendedName>
        <fullName evidence="1">DUF6894 domain-containing protein</fullName>
    </recommendedName>
</protein>
<evidence type="ECO:0000313" key="3">
    <source>
        <dbReference type="Proteomes" id="UP000681594"/>
    </source>
</evidence>
<comment type="caution">
    <text evidence="2">The sequence shown here is derived from an EMBL/GenBank/DDBJ whole genome shotgun (WGS) entry which is preliminary data.</text>
</comment>
<evidence type="ECO:0000259" key="1">
    <source>
        <dbReference type="Pfam" id="PF21834"/>
    </source>
</evidence>
<dbReference type="EMBL" id="JAGIZB010000012">
    <property type="protein sequence ID" value="MBP0445792.1"/>
    <property type="molecule type" value="Genomic_DNA"/>
</dbReference>
<dbReference type="InterPro" id="IPR054189">
    <property type="entry name" value="DUF6894"/>
</dbReference>
<name>A0ABS4AFH2_9PROT</name>
<dbReference type="RefSeq" id="WP_209380060.1">
    <property type="nucleotide sequence ID" value="NZ_JAGIZB010000012.1"/>
</dbReference>